<dbReference type="EC" id="3.4.19.12" evidence="7"/>
<feature type="region of interest" description="Disordered" evidence="8">
    <location>
        <begin position="280"/>
        <end position="299"/>
    </location>
</feature>
<feature type="compositionally biased region" description="Basic residues" evidence="8">
    <location>
        <begin position="88"/>
        <end position="97"/>
    </location>
</feature>
<dbReference type="InterPro" id="IPR038765">
    <property type="entry name" value="Papain-like_cys_pep_sf"/>
</dbReference>
<evidence type="ECO:0000256" key="8">
    <source>
        <dbReference type="SAM" id="MobiDB-lite"/>
    </source>
</evidence>
<comment type="catalytic activity">
    <reaction evidence="1 6 7">
        <text>Thiol-dependent hydrolysis of ester, thioester, amide, peptide and isopeptide bonds formed by the C-terminal Gly of ubiquitin (a 76-residue protein attached to proteins as an intracellular targeting signal).</text>
        <dbReference type="EC" id="3.4.19.12"/>
    </reaction>
</comment>
<dbReference type="InterPro" id="IPR001578">
    <property type="entry name" value="Peptidase_C12_UCH"/>
</dbReference>
<evidence type="ECO:0000256" key="4">
    <source>
        <dbReference type="ARBA" id="ARBA00022801"/>
    </source>
</evidence>
<feature type="site" description="Important for enzyme activity" evidence="6">
    <location>
        <position position="321"/>
    </location>
</feature>
<dbReference type="Proteomes" id="UP001586593">
    <property type="component" value="Unassembled WGS sequence"/>
</dbReference>
<feature type="region of interest" description="Disordered" evidence="8">
    <location>
        <begin position="1"/>
        <end position="107"/>
    </location>
</feature>
<evidence type="ECO:0000313" key="10">
    <source>
        <dbReference type="EMBL" id="KAL1852499.1"/>
    </source>
</evidence>
<proteinExistence type="inferred from homology"/>
<dbReference type="EMBL" id="JAZHXJ010000736">
    <property type="protein sequence ID" value="KAL1852499.1"/>
    <property type="molecule type" value="Genomic_DNA"/>
</dbReference>
<accession>A0ABR3W451</accession>
<reference evidence="10 11" key="1">
    <citation type="journal article" date="2024" name="Commun. Biol.">
        <title>Comparative genomic analysis of thermophilic fungi reveals convergent evolutionary adaptations and gene losses.</title>
        <authorList>
            <person name="Steindorff A.S."/>
            <person name="Aguilar-Pontes M.V."/>
            <person name="Robinson A.J."/>
            <person name="Andreopoulos B."/>
            <person name="LaButti K."/>
            <person name="Kuo A."/>
            <person name="Mondo S."/>
            <person name="Riley R."/>
            <person name="Otillar R."/>
            <person name="Haridas S."/>
            <person name="Lipzen A."/>
            <person name="Grimwood J."/>
            <person name="Schmutz J."/>
            <person name="Clum A."/>
            <person name="Reid I.D."/>
            <person name="Moisan M.C."/>
            <person name="Butler G."/>
            <person name="Nguyen T.T.M."/>
            <person name="Dewar K."/>
            <person name="Conant G."/>
            <person name="Drula E."/>
            <person name="Henrissat B."/>
            <person name="Hansel C."/>
            <person name="Singer S."/>
            <person name="Hutchinson M.I."/>
            <person name="de Vries R.P."/>
            <person name="Natvig D.O."/>
            <person name="Powell A.J."/>
            <person name="Tsang A."/>
            <person name="Grigoriev I.V."/>
        </authorList>
    </citation>
    <scope>NUCLEOTIDE SEQUENCE [LARGE SCALE GENOMIC DNA]</scope>
    <source>
        <strain evidence="10 11">ATCC 24622</strain>
    </source>
</reference>
<dbReference type="Gene3D" id="3.40.532.10">
    <property type="entry name" value="Peptidase C12, ubiquitin carboxyl-terminal hydrolase"/>
    <property type="match status" value="1"/>
</dbReference>
<dbReference type="PANTHER" id="PTHR10589:SF29">
    <property type="entry name" value="UBIQUITIN CARBOXYL-TERMINAL HYDROLASE"/>
    <property type="match status" value="1"/>
</dbReference>
<evidence type="ECO:0000256" key="5">
    <source>
        <dbReference type="ARBA" id="ARBA00022807"/>
    </source>
</evidence>
<dbReference type="SUPFAM" id="SSF54001">
    <property type="entry name" value="Cysteine proteinases"/>
    <property type="match status" value="1"/>
</dbReference>
<evidence type="ECO:0000256" key="2">
    <source>
        <dbReference type="ARBA" id="ARBA00022670"/>
    </source>
</evidence>
<name>A0ABR3W451_9PEZI</name>
<feature type="active site" description="Proton donor" evidence="6">
    <location>
        <position position="306"/>
    </location>
</feature>
<feature type="compositionally biased region" description="Basic and acidic residues" evidence="8">
    <location>
        <begin position="1"/>
        <end position="10"/>
    </location>
</feature>
<keyword evidence="3 6" id="KW-0833">Ubl conjugation pathway</keyword>
<evidence type="ECO:0000313" key="11">
    <source>
        <dbReference type="Proteomes" id="UP001586593"/>
    </source>
</evidence>
<feature type="compositionally biased region" description="Basic residues" evidence="8">
    <location>
        <begin position="286"/>
        <end position="298"/>
    </location>
</feature>
<gene>
    <name evidence="10" type="ORF">VTK73DRAFT_9182</name>
</gene>
<feature type="site" description="Transition state stabilizer" evidence="6">
    <location>
        <position position="204"/>
    </location>
</feature>
<keyword evidence="11" id="KW-1185">Reference proteome</keyword>
<keyword evidence="4 6" id="KW-0378">Hydrolase</keyword>
<keyword evidence="2 6" id="KW-0645">Protease</keyword>
<feature type="domain" description="UCH catalytic" evidence="9">
    <location>
        <begin position="133"/>
        <end position="368"/>
    </location>
</feature>
<dbReference type="InterPro" id="IPR036959">
    <property type="entry name" value="Peptidase_C12_UCH_sf"/>
</dbReference>
<comment type="caution">
    <text evidence="10">The sequence shown here is derived from an EMBL/GenBank/DDBJ whole genome shotgun (WGS) entry which is preliminary data.</text>
</comment>
<feature type="region of interest" description="Disordered" evidence="8">
    <location>
        <begin position="462"/>
        <end position="481"/>
    </location>
</feature>
<sequence>MTEANLHDEAGVEAPVVARMKADVSPPASSPQPPESEAPEVVYPSGRPKRTCRSRSAVDAAGAEFDDELASASRPVEAPCAPVDRPRRNPRRARARPHVAEEEEPSDDFVLPENLLDAALAPMRPDELEAWQGWIELESEPAFFNVILRDLGVEDVRVQELFSVDDDSLAALPKPVHGLIFLHQYVGADVVTDDNPPPIWFANQTTNNACATFALLNIIMNAAEVKLGDKLRAFKAETQHLAPPLRGWLVSNNKWIRKIHNSFARRLDLLCADLALKNEESEPRPKRSRKNNTRRKRTPSKDAAYHFTAYVPVGNKVYQLDGLESAPNLIGEYAGSGDWTAVARPLIESRMLQHHSEEMSFNLLAVCQAPLAILRRRLAANLRALVRLEDRMARVPGWGAVPSAGEELLDPSNDAQLAEYGLSRSAIMVQEGSGKEPEWPSTETDRKAELSDATGIYHGRYGLDGSHKSRAETQGENRNPAPLTIEEASSLRHGLEDEQTRLRAQYVAEMTAAQEDARRVAARRRDYTQFIHAWVKELAERNVLKQLHDETIPDESA</sequence>
<feature type="compositionally biased region" description="Basic and acidic residues" evidence="8">
    <location>
        <begin position="465"/>
        <end position="475"/>
    </location>
</feature>
<dbReference type="PRINTS" id="PR00707">
    <property type="entry name" value="UBCTHYDRLASE"/>
</dbReference>
<evidence type="ECO:0000256" key="3">
    <source>
        <dbReference type="ARBA" id="ARBA00022786"/>
    </source>
</evidence>
<evidence type="ECO:0000256" key="6">
    <source>
        <dbReference type="PROSITE-ProRule" id="PRU01393"/>
    </source>
</evidence>
<evidence type="ECO:0000256" key="1">
    <source>
        <dbReference type="ARBA" id="ARBA00000707"/>
    </source>
</evidence>
<feature type="active site" description="Nucleophile" evidence="6">
    <location>
        <position position="210"/>
    </location>
</feature>
<keyword evidence="5 6" id="KW-0788">Thiol protease</keyword>
<dbReference type="PANTHER" id="PTHR10589">
    <property type="entry name" value="UBIQUITIN CARBOXYL-TERMINAL HYDROLASE"/>
    <property type="match status" value="1"/>
</dbReference>
<dbReference type="Pfam" id="PF01088">
    <property type="entry name" value="Peptidase_C12"/>
    <property type="match status" value="1"/>
</dbReference>
<evidence type="ECO:0000259" key="9">
    <source>
        <dbReference type="PROSITE" id="PS52048"/>
    </source>
</evidence>
<protein>
    <recommendedName>
        <fullName evidence="7">Ubiquitin carboxyl-terminal hydrolase</fullName>
        <ecNumber evidence="7">3.4.19.12</ecNumber>
    </recommendedName>
</protein>
<organism evidence="10 11">
    <name type="scientific">Phialemonium thermophilum</name>
    <dbReference type="NCBI Taxonomy" id="223376"/>
    <lineage>
        <taxon>Eukaryota</taxon>
        <taxon>Fungi</taxon>
        <taxon>Dikarya</taxon>
        <taxon>Ascomycota</taxon>
        <taxon>Pezizomycotina</taxon>
        <taxon>Sordariomycetes</taxon>
        <taxon>Sordariomycetidae</taxon>
        <taxon>Cephalothecales</taxon>
        <taxon>Cephalothecaceae</taxon>
        <taxon>Phialemonium</taxon>
    </lineage>
</organism>
<dbReference type="PROSITE" id="PS52048">
    <property type="entry name" value="UCH_DOMAIN"/>
    <property type="match status" value="1"/>
</dbReference>
<comment type="similarity">
    <text evidence="6 7">Belongs to the peptidase C12 family.</text>
</comment>
<evidence type="ECO:0000256" key="7">
    <source>
        <dbReference type="RuleBase" id="RU361215"/>
    </source>
</evidence>